<name>A0A9N7VYX0_PLEPL</name>
<feature type="region of interest" description="Disordered" evidence="1">
    <location>
        <begin position="1"/>
        <end position="44"/>
    </location>
</feature>
<protein>
    <submittedName>
        <fullName evidence="2">Uncharacterized protein</fullName>
    </submittedName>
</protein>
<evidence type="ECO:0000313" key="3">
    <source>
        <dbReference type="Proteomes" id="UP001153269"/>
    </source>
</evidence>
<keyword evidence="3" id="KW-1185">Reference proteome</keyword>
<dbReference type="AlphaFoldDB" id="A0A9N7VYX0"/>
<dbReference type="EMBL" id="CADEAL010004496">
    <property type="protein sequence ID" value="CAB1460851.1"/>
    <property type="molecule type" value="Genomic_DNA"/>
</dbReference>
<evidence type="ECO:0000313" key="2">
    <source>
        <dbReference type="EMBL" id="CAB1460851.1"/>
    </source>
</evidence>
<proteinExistence type="predicted"/>
<gene>
    <name evidence="2" type="ORF">PLEPLA_LOCUS48724</name>
</gene>
<feature type="compositionally biased region" description="Basic and acidic residues" evidence="1">
    <location>
        <begin position="16"/>
        <end position="42"/>
    </location>
</feature>
<sequence length="110" mass="12464">MTETVCGKNRCEEEEESRKRSERDKYSSMREEGLKREREKRSGLMSQGGLSFFAVLRVCPPYTVNKYPGISILKSVGAWVRLGGEATSSLLARTRVVCLFSLLQRGLSRE</sequence>
<dbReference type="Proteomes" id="UP001153269">
    <property type="component" value="Unassembled WGS sequence"/>
</dbReference>
<accession>A0A9N7VYX0</accession>
<evidence type="ECO:0000256" key="1">
    <source>
        <dbReference type="SAM" id="MobiDB-lite"/>
    </source>
</evidence>
<organism evidence="2 3">
    <name type="scientific">Pleuronectes platessa</name>
    <name type="common">European plaice</name>
    <dbReference type="NCBI Taxonomy" id="8262"/>
    <lineage>
        <taxon>Eukaryota</taxon>
        <taxon>Metazoa</taxon>
        <taxon>Chordata</taxon>
        <taxon>Craniata</taxon>
        <taxon>Vertebrata</taxon>
        <taxon>Euteleostomi</taxon>
        <taxon>Actinopterygii</taxon>
        <taxon>Neopterygii</taxon>
        <taxon>Teleostei</taxon>
        <taxon>Neoteleostei</taxon>
        <taxon>Acanthomorphata</taxon>
        <taxon>Carangaria</taxon>
        <taxon>Pleuronectiformes</taxon>
        <taxon>Pleuronectoidei</taxon>
        <taxon>Pleuronectidae</taxon>
        <taxon>Pleuronectes</taxon>
    </lineage>
</organism>
<reference evidence="2" key="1">
    <citation type="submission" date="2020-03" db="EMBL/GenBank/DDBJ databases">
        <authorList>
            <person name="Weist P."/>
        </authorList>
    </citation>
    <scope>NUCLEOTIDE SEQUENCE</scope>
</reference>
<comment type="caution">
    <text evidence="2">The sequence shown here is derived from an EMBL/GenBank/DDBJ whole genome shotgun (WGS) entry which is preliminary data.</text>
</comment>